<evidence type="ECO:0000313" key="3">
    <source>
        <dbReference type="RefSeq" id="XP_033318239.1"/>
    </source>
</evidence>
<evidence type="ECO:0000313" key="2">
    <source>
        <dbReference type="Proteomes" id="UP000515164"/>
    </source>
</evidence>
<evidence type="ECO:0000256" key="1">
    <source>
        <dbReference type="SAM" id="MobiDB-lite"/>
    </source>
</evidence>
<gene>
    <name evidence="3" type="primary">LOC117215846</name>
</gene>
<feature type="region of interest" description="Disordered" evidence="1">
    <location>
        <begin position="1"/>
        <end position="21"/>
    </location>
</feature>
<protein>
    <submittedName>
        <fullName evidence="3">PiggyBac transposable element-derived protein 4-like</fullName>
    </submittedName>
</protein>
<name>A0A6P8ND59_9HYME</name>
<dbReference type="GeneID" id="117215846"/>
<sequence length="194" mass="22316">MTERTNEESFNELDADVLPDCPSDCESNRGDLENDTHMEGVDRADQFLANGSILRKTLKWSKKLAFFLINCTSFDAYKTYCTYLPKNKTRYTKFLLEVAREWITVDAKERSIAPDASRISKTASYNDAPFRLSGRLRNHVLEKIVTGRKTNPTRAYRVCPSKGKRSETGYICKSCCVPLHVGDCYTVYHRKKKY</sequence>
<organism evidence="2 3">
    <name type="scientific">Bombus bifarius</name>
    <dbReference type="NCBI Taxonomy" id="103933"/>
    <lineage>
        <taxon>Eukaryota</taxon>
        <taxon>Metazoa</taxon>
        <taxon>Ecdysozoa</taxon>
        <taxon>Arthropoda</taxon>
        <taxon>Hexapoda</taxon>
        <taxon>Insecta</taxon>
        <taxon>Pterygota</taxon>
        <taxon>Neoptera</taxon>
        <taxon>Endopterygota</taxon>
        <taxon>Hymenoptera</taxon>
        <taxon>Apocrita</taxon>
        <taxon>Aculeata</taxon>
        <taxon>Apoidea</taxon>
        <taxon>Anthophila</taxon>
        <taxon>Apidae</taxon>
        <taxon>Bombus</taxon>
        <taxon>Pyrobombus</taxon>
    </lineage>
</organism>
<dbReference type="KEGG" id="bbif:117215846"/>
<dbReference type="AlphaFoldDB" id="A0A6P8ND59"/>
<proteinExistence type="predicted"/>
<dbReference type="PANTHER" id="PTHR46599">
    <property type="entry name" value="PIGGYBAC TRANSPOSABLE ELEMENT-DERIVED PROTEIN 4"/>
    <property type="match status" value="1"/>
</dbReference>
<dbReference type="Proteomes" id="UP000515164">
    <property type="component" value="Unplaced"/>
</dbReference>
<dbReference type="RefSeq" id="XP_033318239.1">
    <property type="nucleotide sequence ID" value="XM_033462348.1"/>
</dbReference>
<reference evidence="3" key="1">
    <citation type="submission" date="2025-08" db="UniProtKB">
        <authorList>
            <consortium name="RefSeq"/>
        </authorList>
    </citation>
    <scope>IDENTIFICATION</scope>
    <source>
        <tissue evidence="3">Muscle</tissue>
    </source>
</reference>
<accession>A0A6P8ND59</accession>
<keyword evidence="2" id="KW-1185">Reference proteome</keyword>
<dbReference type="PANTHER" id="PTHR46599:SF3">
    <property type="entry name" value="PIGGYBAC TRANSPOSABLE ELEMENT-DERIVED PROTEIN 4"/>
    <property type="match status" value="1"/>
</dbReference>